<evidence type="ECO:0000256" key="2">
    <source>
        <dbReference type="ARBA" id="ARBA00022692"/>
    </source>
</evidence>
<evidence type="ECO:0000313" key="9">
    <source>
        <dbReference type="EMBL" id="KAI0297048.1"/>
    </source>
</evidence>
<feature type="transmembrane region" description="Helical" evidence="6">
    <location>
        <begin position="105"/>
        <end position="127"/>
    </location>
</feature>
<evidence type="ECO:0000256" key="1">
    <source>
        <dbReference type="ARBA" id="ARBA00004141"/>
    </source>
</evidence>
<dbReference type="Proteomes" id="UP001203297">
    <property type="component" value="Unassembled WGS sequence"/>
</dbReference>
<comment type="subcellular location">
    <subcellularLocation>
        <location evidence="1">Membrane</location>
        <topology evidence="1">Multi-pass membrane protein</topology>
    </subcellularLocation>
</comment>
<dbReference type="InterPro" id="IPR022535">
    <property type="entry name" value="Golgi_pH-regulator_cons_dom"/>
</dbReference>
<dbReference type="Pfam" id="PF12537">
    <property type="entry name" value="GPHR_N"/>
    <property type="match status" value="1"/>
</dbReference>
<name>A0AAD4M0N9_9AGAM</name>
<dbReference type="EMBL" id="WTXG01000041">
    <property type="protein sequence ID" value="KAI0297048.1"/>
    <property type="molecule type" value="Genomic_DNA"/>
</dbReference>
<keyword evidence="10" id="KW-1185">Reference proteome</keyword>
<evidence type="ECO:0000259" key="8">
    <source>
        <dbReference type="Pfam" id="PF12537"/>
    </source>
</evidence>
<feature type="transmembrane region" description="Helical" evidence="6">
    <location>
        <begin position="215"/>
        <end position="238"/>
    </location>
</feature>
<feature type="transmembrane region" description="Helical" evidence="6">
    <location>
        <begin position="461"/>
        <end position="478"/>
    </location>
</feature>
<dbReference type="AlphaFoldDB" id="A0AAD4M0N9"/>
<organism evidence="9 10">
    <name type="scientific">Multifurca ochricompacta</name>
    <dbReference type="NCBI Taxonomy" id="376703"/>
    <lineage>
        <taxon>Eukaryota</taxon>
        <taxon>Fungi</taxon>
        <taxon>Dikarya</taxon>
        <taxon>Basidiomycota</taxon>
        <taxon>Agaricomycotina</taxon>
        <taxon>Agaricomycetes</taxon>
        <taxon>Russulales</taxon>
        <taxon>Russulaceae</taxon>
        <taxon>Multifurca</taxon>
    </lineage>
</organism>
<keyword evidence="5" id="KW-0175">Coiled coil</keyword>
<dbReference type="PANTHER" id="PTHR15948:SF0">
    <property type="entry name" value="GOLGI PH REGULATOR A-RELATED"/>
    <property type="match status" value="1"/>
</dbReference>
<protein>
    <submittedName>
        <fullName evidence="9">Abscisic acid G-protein coupled receptor-domain-containing protein</fullName>
    </submittedName>
</protein>
<comment type="caution">
    <text evidence="9">The sequence shown here is derived from an EMBL/GenBank/DDBJ whole genome shotgun (WGS) entry which is preliminary data.</text>
</comment>
<feature type="transmembrane region" description="Helical" evidence="6">
    <location>
        <begin position="139"/>
        <end position="164"/>
    </location>
</feature>
<dbReference type="Pfam" id="PF12430">
    <property type="entry name" value="ABA_GPCR"/>
    <property type="match status" value="1"/>
</dbReference>
<sequence length="527" mass="57739">MSQASQFNETQPSNLVLIDMSLATNSDGPFFGTFILVTIRIGLFATCRKFIDRSLYDELKQISQISPTENPALELDILPQPTASPTSGRKSSGNDSFHSSLSKTLFALCFSESCVLFLLVMCQALNVFNTHTCLLNWKISFYTLLLNIVILIPVSLCVVSTTPSGSTSPTLFRRRALAVLAPLLAYFLLLSYVPLPGVLVSEESTTFTLVMARYNVLGIFILGSLSGFGSVATSWGYFPLSCGNSRHVGQFLFSRKTPSRAELDRAEQSLERVRVDLASKREDVTSLKRREASQTEGVSKSSWVARVASNIRGDNELSNAEAELSALTSLEENMSSELRYLQQQYAEASFDRTWQGRLFVLMRHATGFYCIFRSLVSLSNIFVPAPHPVTPTDSDRSPDLLASTFLLLIPQLSPAAEAKFTYATRQVNLVLIGAVIIGSIRRVLRGVARALRATPASRNRVASLVLLALAQLMLRTSFPPATDGTGVGLFSMLPVYETFGAVFDGSFLASASLAVMIEWIRGRAQAL</sequence>
<proteinExistence type="predicted"/>
<feature type="domain" description="Golgi pH regulator conserved" evidence="8">
    <location>
        <begin position="210"/>
        <end position="283"/>
    </location>
</feature>
<dbReference type="InterPro" id="IPR015672">
    <property type="entry name" value="GPHR/GTG"/>
</dbReference>
<dbReference type="PANTHER" id="PTHR15948">
    <property type="entry name" value="G-PROTEIN COUPLED RECEPTOR 89-RELATED"/>
    <property type="match status" value="1"/>
</dbReference>
<feature type="domain" description="Abscisic acid G-protein coupled receptor-like" evidence="7">
    <location>
        <begin position="351"/>
        <end position="521"/>
    </location>
</feature>
<feature type="transmembrane region" description="Helical" evidence="6">
    <location>
        <begin position="498"/>
        <end position="520"/>
    </location>
</feature>
<feature type="coiled-coil region" evidence="5">
    <location>
        <begin position="263"/>
        <end position="290"/>
    </location>
</feature>
<reference evidence="9" key="1">
    <citation type="journal article" date="2022" name="New Phytol.">
        <title>Evolutionary transition to the ectomycorrhizal habit in the genomes of a hyperdiverse lineage of mushroom-forming fungi.</title>
        <authorList>
            <person name="Looney B."/>
            <person name="Miyauchi S."/>
            <person name="Morin E."/>
            <person name="Drula E."/>
            <person name="Courty P.E."/>
            <person name="Kohler A."/>
            <person name="Kuo A."/>
            <person name="LaButti K."/>
            <person name="Pangilinan J."/>
            <person name="Lipzen A."/>
            <person name="Riley R."/>
            <person name="Andreopoulos W."/>
            <person name="He G."/>
            <person name="Johnson J."/>
            <person name="Nolan M."/>
            <person name="Tritt A."/>
            <person name="Barry K.W."/>
            <person name="Grigoriev I.V."/>
            <person name="Nagy L.G."/>
            <person name="Hibbett D."/>
            <person name="Henrissat B."/>
            <person name="Matheny P.B."/>
            <person name="Labbe J."/>
            <person name="Martin F.M."/>
        </authorList>
    </citation>
    <scope>NUCLEOTIDE SEQUENCE</scope>
    <source>
        <strain evidence="9">BPL690</strain>
    </source>
</reference>
<feature type="transmembrane region" description="Helical" evidence="6">
    <location>
        <begin position="30"/>
        <end position="51"/>
    </location>
</feature>
<keyword evidence="4 6" id="KW-0472">Membrane</keyword>
<keyword evidence="3 6" id="KW-1133">Transmembrane helix</keyword>
<dbReference type="GO" id="GO:0016020">
    <property type="term" value="C:membrane"/>
    <property type="evidence" value="ECO:0007669"/>
    <property type="project" value="UniProtKB-SubCell"/>
</dbReference>
<dbReference type="InterPro" id="IPR025969">
    <property type="entry name" value="ABA_GPCR_dom"/>
</dbReference>
<evidence type="ECO:0000256" key="4">
    <source>
        <dbReference type="ARBA" id="ARBA00023136"/>
    </source>
</evidence>
<evidence type="ECO:0000256" key="5">
    <source>
        <dbReference type="SAM" id="Coils"/>
    </source>
</evidence>
<keyword evidence="9" id="KW-0675">Receptor</keyword>
<evidence type="ECO:0000256" key="3">
    <source>
        <dbReference type="ARBA" id="ARBA00022989"/>
    </source>
</evidence>
<gene>
    <name evidence="9" type="ORF">B0F90DRAFT_1669609</name>
</gene>
<feature type="transmembrane region" description="Helical" evidence="6">
    <location>
        <begin position="176"/>
        <end position="195"/>
    </location>
</feature>
<evidence type="ECO:0000313" key="10">
    <source>
        <dbReference type="Proteomes" id="UP001203297"/>
    </source>
</evidence>
<evidence type="ECO:0000259" key="7">
    <source>
        <dbReference type="Pfam" id="PF12430"/>
    </source>
</evidence>
<evidence type="ECO:0000256" key="6">
    <source>
        <dbReference type="SAM" id="Phobius"/>
    </source>
</evidence>
<keyword evidence="2 6" id="KW-0812">Transmembrane</keyword>
<accession>A0AAD4M0N9</accession>